<name>A0AAE1BFE8_9GAST</name>
<keyword evidence="2" id="KW-1185">Reference proteome</keyword>
<dbReference type="AlphaFoldDB" id="A0AAE1BFE8"/>
<sequence length="159" mass="17556">MISRIPEAAVGKDVRVAKYRDLQSTTDDVKDPHLEPASEFPGNVGTLILQLELLPRPNPNPELCEVELARATTATLQSPISHRSEGIYPHVNGKRINSGVESAMVPLVQMGATTGTTFDDPNVREFSWLKRFLPRLCEDVEPVEQAGASKIERVNLENI</sequence>
<gene>
    <name evidence="1" type="ORF">RRG08_015700</name>
</gene>
<accession>A0AAE1BFE8</accession>
<protein>
    <submittedName>
        <fullName evidence="1">Uncharacterized protein</fullName>
    </submittedName>
</protein>
<proteinExistence type="predicted"/>
<dbReference type="Proteomes" id="UP001283361">
    <property type="component" value="Unassembled WGS sequence"/>
</dbReference>
<evidence type="ECO:0000313" key="2">
    <source>
        <dbReference type="Proteomes" id="UP001283361"/>
    </source>
</evidence>
<comment type="caution">
    <text evidence="1">The sequence shown here is derived from an EMBL/GenBank/DDBJ whole genome shotgun (WGS) entry which is preliminary data.</text>
</comment>
<reference evidence="1" key="1">
    <citation type="journal article" date="2023" name="G3 (Bethesda)">
        <title>A reference genome for the long-term kleptoplast-retaining sea slug Elysia crispata morphotype clarki.</title>
        <authorList>
            <person name="Eastman K.E."/>
            <person name="Pendleton A.L."/>
            <person name="Shaikh M.A."/>
            <person name="Suttiyut T."/>
            <person name="Ogas R."/>
            <person name="Tomko P."/>
            <person name="Gavelis G."/>
            <person name="Widhalm J.R."/>
            <person name="Wisecaver J.H."/>
        </authorList>
    </citation>
    <scope>NUCLEOTIDE SEQUENCE</scope>
    <source>
        <strain evidence="1">ECLA1</strain>
    </source>
</reference>
<evidence type="ECO:0000313" key="1">
    <source>
        <dbReference type="EMBL" id="KAK3804126.1"/>
    </source>
</evidence>
<organism evidence="1 2">
    <name type="scientific">Elysia crispata</name>
    <name type="common">lettuce slug</name>
    <dbReference type="NCBI Taxonomy" id="231223"/>
    <lineage>
        <taxon>Eukaryota</taxon>
        <taxon>Metazoa</taxon>
        <taxon>Spiralia</taxon>
        <taxon>Lophotrochozoa</taxon>
        <taxon>Mollusca</taxon>
        <taxon>Gastropoda</taxon>
        <taxon>Heterobranchia</taxon>
        <taxon>Euthyneura</taxon>
        <taxon>Panpulmonata</taxon>
        <taxon>Sacoglossa</taxon>
        <taxon>Placobranchoidea</taxon>
        <taxon>Plakobranchidae</taxon>
        <taxon>Elysia</taxon>
    </lineage>
</organism>
<dbReference type="EMBL" id="JAWDGP010000040">
    <property type="protein sequence ID" value="KAK3804126.1"/>
    <property type="molecule type" value="Genomic_DNA"/>
</dbReference>